<dbReference type="InterPro" id="IPR013154">
    <property type="entry name" value="ADH-like_N"/>
</dbReference>
<evidence type="ECO:0000259" key="3">
    <source>
        <dbReference type="SMART" id="SM00829"/>
    </source>
</evidence>
<dbReference type="InterPro" id="IPR011032">
    <property type="entry name" value="GroES-like_sf"/>
</dbReference>
<dbReference type="Gene3D" id="3.40.50.720">
    <property type="entry name" value="NAD(P)-binding Rossmann-like Domain"/>
    <property type="match status" value="1"/>
</dbReference>
<dbReference type="PANTHER" id="PTHR45348">
    <property type="entry name" value="HYPOTHETICAL OXIDOREDUCTASE (EUROFUNG)"/>
    <property type="match status" value="1"/>
</dbReference>
<accession>A0A9P9W9N6</accession>
<feature type="domain" description="Enoyl reductase (ER)" evidence="3">
    <location>
        <begin position="14"/>
        <end position="337"/>
    </location>
</feature>
<sequence length="339" mass="35408">MESNTAAWLTAAKARPFEIKSAPMGAPGEHQILVKNHAIAVNPIDGKLQSLAIYPMEYPAILGQDVAGEVVAVGPGVTRFKTGDRVLGTAAGFGTKRSEDRAFQTYTILESNMACQIPDDMTYASAAVLPLGISTAAAGLFNDDFLALQAPTYPTRSSMNKSLLVWGGASSVGCNAIQLAVAAGYEVFATSSPKNFNLVQELGASRVFDYHSPTIVADILDALKGKVSVGILDAVGGAAWVPSMEIAQKLVGAKFIATTITGFPEPPEGVLIKQMHALSIVGNNLSKAIFEDFLPIALAKKAYAVAPAPLIAGHGLESIQDAVDLQARGVSAKKVVVTL</sequence>
<proteinExistence type="inferred from homology"/>
<comment type="similarity">
    <text evidence="1">Belongs to the zinc-containing alcohol dehydrogenase family.</text>
</comment>
<dbReference type="InterPro" id="IPR013149">
    <property type="entry name" value="ADH-like_C"/>
</dbReference>
<dbReference type="InterPro" id="IPR020843">
    <property type="entry name" value="ER"/>
</dbReference>
<keyword evidence="2" id="KW-0560">Oxidoreductase</keyword>
<evidence type="ECO:0000313" key="4">
    <source>
        <dbReference type="EMBL" id="KAI1852169.1"/>
    </source>
</evidence>
<dbReference type="Gene3D" id="3.90.180.10">
    <property type="entry name" value="Medium-chain alcohol dehydrogenases, catalytic domain"/>
    <property type="match status" value="1"/>
</dbReference>
<name>A0A9P9W9N6_9PEZI</name>
<evidence type="ECO:0000313" key="5">
    <source>
        <dbReference type="Proteomes" id="UP000829685"/>
    </source>
</evidence>
<dbReference type="InterPro" id="IPR036291">
    <property type="entry name" value="NAD(P)-bd_dom_sf"/>
</dbReference>
<dbReference type="AlphaFoldDB" id="A0A9P9W9N6"/>
<dbReference type="Pfam" id="PF08240">
    <property type="entry name" value="ADH_N"/>
    <property type="match status" value="1"/>
</dbReference>
<evidence type="ECO:0000256" key="1">
    <source>
        <dbReference type="ARBA" id="ARBA00008072"/>
    </source>
</evidence>
<dbReference type="SUPFAM" id="SSF50129">
    <property type="entry name" value="GroES-like"/>
    <property type="match status" value="1"/>
</dbReference>
<protein>
    <recommendedName>
        <fullName evidence="3">Enoyl reductase (ER) domain-containing protein</fullName>
    </recommendedName>
</protein>
<organism evidence="4 5">
    <name type="scientific">Neoarthrinium moseri</name>
    <dbReference type="NCBI Taxonomy" id="1658444"/>
    <lineage>
        <taxon>Eukaryota</taxon>
        <taxon>Fungi</taxon>
        <taxon>Dikarya</taxon>
        <taxon>Ascomycota</taxon>
        <taxon>Pezizomycotina</taxon>
        <taxon>Sordariomycetes</taxon>
        <taxon>Xylariomycetidae</taxon>
        <taxon>Amphisphaeriales</taxon>
        <taxon>Apiosporaceae</taxon>
        <taxon>Neoarthrinium</taxon>
    </lineage>
</organism>
<dbReference type="SUPFAM" id="SSF51735">
    <property type="entry name" value="NAD(P)-binding Rossmann-fold domains"/>
    <property type="match status" value="1"/>
</dbReference>
<dbReference type="EMBL" id="JAFIMR010000063">
    <property type="protein sequence ID" value="KAI1852169.1"/>
    <property type="molecule type" value="Genomic_DNA"/>
</dbReference>
<reference evidence="4" key="1">
    <citation type="submission" date="2021-03" db="EMBL/GenBank/DDBJ databases">
        <title>Revisited historic fungal species revealed as producer of novel bioactive compounds through whole genome sequencing and comparative genomics.</title>
        <authorList>
            <person name="Vignolle G.A."/>
            <person name="Hochenegger N."/>
            <person name="Mach R.L."/>
            <person name="Mach-Aigner A.R."/>
            <person name="Javad Rahimi M."/>
            <person name="Salim K.A."/>
            <person name="Chan C.M."/>
            <person name="Lim L.B.L."/>
            <person name="Cai F."/>
            <person name="Druzhinina I.S."/>
            <person name="U'Ren J.M."/>
            <person name="Derntl C."/>
        </authorList>
    </citation>
    <scope>NUCLEOTIDE SEQUENCE</scope>
    <source>
        <strain evidence="4">TUCIM 5799</strain>
    </source>
</reference>
<dbReference type="Proteomes" id="UP000829685">
    <property type="component" value="Unassembled WGS sequence"/>
</dbReference>
<dbReference type="PANTHER" id="PTHR45348:SF2">
    <property type="entry name" value="ZINC-TYPE ALCOHOL DEHYDROGENASE-LIKE PROTEIN C2E1P3.01"/>
    <property type="match status" value="1"/>
</dbReference>
<dbReference type="Pfam" id="PF00107">
    <property type="entry name" value="ADH_zinc_N"/>
    <property type="match status" value="1"/>
</dbReference>
<dbReference type="SMART" id="SM00829">
    <property type="entry name" value="PKS_ER"/>
    <property type="match status" value="1"/>
</dbReference>
<comment type="caution">
    <text evidence="4">The sequence shown here is derived from an EMBL/GenBank/DDBJ whole genome shotgun (WGS) entry which is preliminary data.</text>
</comment>
<keyword evidence="5" id="KW-1185">Reference proteome</keyword>
<dbReference type="InterPro" id="IPR047122">
    <property type="entry name" value="Trans-enoyl_RdTase-like"/>
</dbReference>
<evidence type="ECO:0000256" key="2">
    <source>
        <dbReference type="ARBA" id="ARBA00023002"/>
    </source>
</evidence>
<dbReference type="CDD" id="cd08249">
    <property type="entry name" value="enoyl_reductase_like"/>
    <property type="match status" value="1"/>
</dbReference>
<dbReference type="GO" id="GO:0016651">
    <property type="term" value="F:oxidoreductase activity, acting on NAD(P)H"/>
    <property type="evidence" value="ECO:0007669"/>
    <property type="project" value="InterPro"/>
</dbReference>
<gene>
    <name evidence="4" type="ORF">JX265_013140</name>
</gene>